<accession>A0ABT8ZS36</accession>
<reference evidence="1" key="1">
    <citation type="submission" date="2023-07" db="EMBL/GenBank/DDBJ databases">
        <title>Bacterial whole genome sequence for Sphingobium sp. HBC34.</title>
        <authorList>
            <person name="Le V."/>
            <person name="Ko S.-R."/>
            <person name="Ahn C.-Y."/>
            <person name="Oh H.-M."/>
        </authorList>
    </citation>
    <scope>NUCLEOTIDE SEQUENCE</scope>
    <source>
        <strain evidence="1">HBC34</strain>
    </source>
</reference>
<dbReference type="Proteomes" id="UP001176471">
    <property type="component" value="Unassembled WGS sequence"/>
</dbReference>
<dbReference type="RefSeq" id="WP_019054544.1">
    <property type="nucleotide sequence ID" value="NZ_JAUQOM010000014.1"/>
</dbReference>
<proteinExistence type="predicted"/>
<organism evidence="1 2">
    <name type="scientific">Sphingobium cyanobacteriorum</name>
    <dbReference type="NCBI Taxonomy" id="3063954"/>
    <lineage>
        <taxon>Bacteria</taxon>
        <taxon>Pseudomonadati</taxon>
        <taxon>Pseudomonadota</taxon>
        <taxon>Alphaproteobacteria</taxon>
        <taxon>Sphingomonadales</taxon>
        <taxon>Sphingomonadaceae</taxon>
        <taxon>Sphingobium</taxon>
    </lineage>
</organism>
<evidence type="ECO:0000313" key="1">
    <source>
        <dbReference type="EMBL" id="MDO7837006.1"/>
    </source>
</evidence>
<protein>
    <submittedName>
        <fullName evidence="1">Uncharacterized protein</fullName>
    </submittedName>
</protein>
<evidence type="ECO:0000313" key="2">
    <source>
        <dbReference type="Proteomes" id="UP001176471"/>
    </source>
</evidence>
<comment type="caution">
    <text evidence="1">The sequence shown here is derived from an EMBL/GenBank/DDBJ whole genome shotgun (WGS) entry which is preliminary data.</text>
</comment>
<name>A0ABT8ZS36_9SPHN</name>
<keyword evidence="2" id="KW-1185">Reference proteome</keyword>
<dbReference type="EMBL" id="JAUQOM010000014">
    <property type="protein sequence ID" value="MDO7837006.1"/>
    <property type="molecule type" value="Genomic_DNA"/>
</dbReference>
<sequence>MFTLTSFDDIAGIAHGIETTNPCMVERIRRAADSMGRHEIAARLGQAITEATDAAHARDFEQAQFGEASADAIVDCEYYDDLAAAWSLVASEHQLIVPHSIFAHDGSVH</sequence>
<gene>
    <name evidence="1" type="ORF">Q4610_18320</name>
</gene>